<dbReference type="SUPFAM" id="SSF54106">
    <property type="entry name" value="LysM domain"/>
    <property type="match status" value="2"/>
</dbReference>
<dbReference type="InterPro" id="IPR001223">
    <property type="entry name" value="Glyco_hydro18_cat"/>
</dbReference>
<dbReference type="OrthoDB" id="9769314at2"/>
<dbReference type="AlphaFoldDB" id="A0A1M6KEX8"/>
<protein>
    <submittedName>
        <fullName evidence="2">Spore germination protein</fullName>
    </submittedName>
</protein>
<dbReference type="GO" id="GO:0070492">
    <property type="term" value="F:oligosaccharide binding"/>
    <property type="evidence" value="ECO:0007669"/>
    <property type="project" value="TreeGrafter"/>
</dbReference>
<evidence type="ECO:0000313" key="3">
    <source>
        <dbReference type="Proteomes" id="UP000184386"/>
    </source>
</evidence>
<feature type="domain" description="LysM" evidence="1">
    <location>
        <begin position="2"/>
        <end position="46"/>
    </location>
</feature>
<name>A0A1M6KEX8_9FIRM</name>
<gene>
    <name evidence="2" type="ORF">SAMN02745136_00430</name>
</gene>
<dbReference type="PANTHER" id="PTHR46066">
    <property type="entry name" value="CHITINASE DOMAIN-CONTAINING PROTEIN 1 FAMILY MEMBER"/>
    <property type="match status" value="1"/>
</dbReference>
<dbReference type="InterPro" id="IPR036779">
    <property type="entry name" value="LysM_dom_sf"/>
</dbReference>
<evidence type="ECO:0000313" key="2">
    <source>
        <dbReference type="EMBL" id="SHJ57545.1"/>
    </source>
</evidence>
<dbReference type="GO" id="GO:0005975">
    <property type="term" value="P:carbohydrate metabolic process"/>
    <property type="evidence" value="ECO:0007669"/>
    <property type="project" value="InterPro"/>
</dbReference>
<dbReference type="CDD" id="cd00118">
    <property type="entry name" value="LysM"/>
    <property type="match status" value="2"/>
</dbReference>
<dbReference type="STRING" id="1121322.SAMN02745136_00430"/>
<dbReference type="SUPFAM" id="SSF51445">
    <property type="entry name" value="(Trans)glycosidases"/>
    <property type="match status" value="1"/>
</dbReference>
<dbReference type="Gene3D" id="3.10.350.10">
    <property type="entry name" value="LysM domain"/>
    <property type="match status" value="2"/>
</dbReference>
<dbReference type="PROSITE" id="PS51782">
    <property type="entry name" value="LYSM"/>
    <property type="match status" value="2"/>
</dbReference>
<dbReference type="Proteomes" id="UP000184386">
    <property type="component" value="Unassembled WGS sequence"/>
</dbReference>
<evidence type="ECO:0000259" key="1">
    <source>
        <dbReference type="PROSITE" id="PS51782"/>
    </source>
</evidence>
<sequence>MDIYIVQQGDTIYYIADKYGISVEKLTQDNGLIFPYNLVIGQAIVIAIPKQSHTVQQGDTLQSIADTYNIPLMQLLRNNPFLSDRQYLYQGEELVISYNTIGGITMNGYAYPHIMQDTLLKTLPNLTYISILNYQIAENGEIISFQDDSEVIIKSKEYGVIPLMLITPLLPQGVPDYQTSIRTLLNEEYQDKLIDKFIEIIHVKGYYGVNIIFNFLNVDTQSLFLNFTKKVSNRAKQEGLLFFLTINYKIKETNNEIIFEKVNYSNFNDYVDGFVFLDFVWGTNYSPPKPVCNMYHIGILVDYLISSGVSKNKLIIGKPIVGYDWKLPFKLGSGANSLTLFSALDLAYNFDAIIGFDKESQTPYYYKELLIDLTSEHIVWYLDSRSFNSLDKLIIDTNLNGAGIWNIMIYYPQLWIVVYSQYDIIKLI</sequence>
<feature type="domain" description="LysM" evidence="1">
    <location>
        <begin position="51"/>
        <end position="96"/>
    </location>
</feature>
<accession>A0A1M6KEX8</accession>
<dbReference type="InterPro" id="IPR018392">
    <property type="entry name" value="LysM"/>
</dbReference>
<dbReference type="EMBL" id="FRAC01000006">
    <property type="protein sequence ID" value="SHJ57545.1"/>
    <property type="molecule type" value="Genomic_DNA"/>
</dbReference>
<dbReference type="PANTHER" id="PTHR46066:SF2">
    <property type="entry name" value="CHITINASE DOMAIN-CONTAINING PROTEIN 1"/>
    <property type="match status" value="1"/>
</dbReference>
<organism evidence="2 3">
    <name type="scientific">Anaerocolumna jejuensis DSM 15929</name>
    <dbReference type="NCBI Taxonomy" id="1121322"/>
    <lineage>
        <taxon>Bacteria</taxon>
        <taxon>Bacillati</taxon>
        <taxon>Bacillota</taxon>
        <taxon>Clostridia</taxon>
        <taxon>Lachnospirales</taxon>
        <taxon>Lachnospiraceae</taxon>
        <taxon>Anaerocolumna</taxon>
    </lineage>
</organism>
<reference evidence="2 3" key="1">
    <citation type="submission" date="2016-11" db="EMBL/GenBank/DDBJ databases">
        <authorList>
            <person name="Jaros S."/>
            <person name="Januszkiewicz K."/>
            <person name="Wedrychowicz H."/>
        </authorList>
    </citation>
    <scope>NUCLEOTIDE SEQUENCE [LARGE SCALE GENOMIC DNA]</scope>
    <source>
        <strain evidence="2 3">DSM 15929</strain>
    </source>
</reference>
<dbReference type="InterPro" id="IPR017853">
    <property type="entry name" value="GH"/>
</dbReference>
<dbReference type="Pfam" id="PF00704">
    <property type="entry name" value="Glyco_hydro_18"/>
    <property type="match status" value="1"/>
</dbReference>
<proteinExistence type="predicted"/>
<dbReference type="InterPro" id="IPR029070">
    <property type="entry name" value="Chitinase_insertion_sf"/>
</dbReference>
<dbReference type="Gene3D" id="3.20.20.80">
    <property type="entry name" value="Glycosidases"/>
    <property type="match status" value="1"/>
</dbReference>
<dbReference type="SMART" id="SM00257">
    <property type="entry name" value="LysM"/>
    <property type="match status" value="2"/>
</dbReference>
<dbReference type="Pfam" id="PF01476">
    <property type="entry name" value="LysM"/>
    <property type="match status" value="2"/>
</dbReference>
<dbReference type="Gene3D" id="3.10.50.10">
    <property type="match status" value="1"/>
</dbReference>
<keyword evidence="3" id="KW-1185">Reference proteome</keyword>
<dbReference type="GO" id="GO:0012505">
    <property type="term" value="C:endomembrane system"/>
    <property type="evidence" value="ECO:0007669"/>
    <property type="project" value="TreeGrafter"/>
</dbReference>
<dbReference type="RefSeq" id="WP_073272457.1">
    <property type="nucleotide sequence ID" value="NZ_FRAC01000006.1"/>
</dbReference>